<evidence type="ECO:0000259" key="1">
    <source>
        <dbReference type="Pfam" id="PF03372"/>
    </source>
</evidence>
<dbReference type="SUPFAM" id="SSF56219">
    <property type="entry name" value="DNase I-like"/>
    <property type="match status" value="1"/>
</dbReference>
<dbReference type="InterPro" id="IPR036691">
    <property type="entry name" value="Endo/exonu/phosph_ase_sf"/>
</dbReference>
<comment type="caution">
    <text evidence="2">The sequence shown here is derived from an EMBL/GenBank/DDBJ whole genome shotgun (WGS) entry which is preliminary data.</text>
</comment>
<gene>
    <name evidence="2" type="ORF">CXX69_03245</name>
</gene>
<name>A0A2V3HS73_9ARCH</name>
<organism evidence="2 3">
    <name type="scientific">Candidatus Thalassarchaeum betae</name>
    <dbReference type="NCBI Taxonomy" id="2599289"/>
    <lineage>
        <taxon>Archaea</taxon>
        <taxon>Methanobacteriati</taxon>
        <taxon>Thermoplasmatota</taxon>
        <taxon>Candidatus Poseidoniia</taxon>
        <taxon>Candidatus Poseidoniales</taxon>
        <taxon>Candidatus Thalassarchaeaceae</taxon>
        <taxon>Candidatus Thalassarchaeum</taxon>
    </lineage>
</organism>
<dbReference type="Proteomes" id="UP000248161">
    <property type="component" value="Unassembled WGS sequence"/>
</dbReference>
<dbReference type="Gene3D" id="3.60.10.10">
    <property type="entry name" value="Endonuclease/exonuclease/phosphatase"/>
    <property type="match status" value="1"/>
</dbReference>
<evidence type="ECO:0000313" key="2">
    <source>
        <dbReference type="EMBL" id="PXF21639.1"/>
    </source>
</evidence>
<sequence>DGLFDDWESIPVVYADPAGDGTDEDFSMLKIANDNDFMFFSIEFHDGEHLMQNWNDIHLYLDTDAEVNTGLPVHGIGAELDWCFGCRSGYFYIMDGIIEISQNDLTLRIAPTITGERFEIAISRSSAILTMDGTQEPTTIKIVLQGGGEAPDILPDEPGGIEYEFDSTPVPSPEIITLEKNEMEHLRILSYNVRQNGLFDSGRQARFERIIKALEPDIMGFQEAYDDNDTNDVNDIEALFEDWFPEVNWHVSSEWNGNFVVSRYPILHQGNHSWRSMGVLLDTEEDLGTPLFFINSHFSCCDANDNRQEQVDELMGFVRDLKNGLGPFTLEYGTPIVHVGDFNLVGYRQQLTTLTDGDIVDEASYGIDFLPDWDDSPLTDLFSRQTHIRMGYTWRKDNSEWNPGKLDYILYTDSVLEPVKHFVLNTLEMSEEDLSFYNLNSEDTKKASDHLPRVMDIAEDPEELTWVWPDQLPPQDDDIMGDSYLDISGTIAPLSNITATWYASISIRDDYGTDLLPDRELGVRAQIDQHLGDGDGWLSIPEIADFVTLVENARNLTDSEDSGCCLIDYSSMHSVKGTDITVIPPANGSVDSNGSWGWIEDASLIGTTDGRSTRILDIPRVGGVIEEIPLRVTLPGFWEFRYSAMLEIIEGEPNNFTVFRHQAPVASDIRITLGKNQPPNAFFTRETGGSVIPLALQTAYSGQCTDSVLDDTQLWWTVHRNGTKVFETQHENLVFTASELNYSDGEVATVNLHCLDSFSASGTATENIVIDGLDPTWEATFELLGDENSTGLDAGSTHLEVPSGSYIDFTFSASDVGGLPVAIEVTSDKSESWRHSGNDLLQFTDRFSQSGEVNGMHLNVTERHEAKEPSEYNLSLMVTDDAWNTVTHDWVFVISDGLGPTIIPDIIANGTPISPESPARAGDSMILSLTDSFDDLDAIVDVVWEVRVNGTAIAEGAMWAEVEKLPLSITEPGIHLIHILAWDTAGNMEEISFGLAVSPARGVYISLLQHVMVGDPIEGEEITIIATLQNTGADLAAGMLCSGSGCSDEVIVNAADSVGPGVFNVSLVLNLKGTAPIDLRFEWISDSAGMSGVVHIENDYVVEPQWQAPMQVLLGVLTVLMLLAWGAHRLWGQESQKP</sequence>
<dbReference type="AlphaFoldDB" id="A0A2V3HS73"/>
<dbReference type="InterPro" id="IPR005135">
    <property type="entry name" value="Endo/exonuclease/phosphatase"/>
</dbReference>
<protein>
    <recommendedName>
        <fullName evidence="1">Endonuclease/exonuclease/phosphatase domain-containing protein</fullName>
    </recommendedName>
</protein>
<feature type="non-terminal residue" evidence="2">
    <location>
        <position position="1"/>
    </location>
</feature>
<dbReference type="Pfam" id="PF03372">
    <property type="entry name" value="Exo_endo_phos"/>
    <property type="match status" value="1"/>
</dbReference>
<dbReference type="GO" id="GO:0003824">
    <property type="term" value="F:catalytic activity"/>
    <property type="evidence" value="ECO:0007669"/>
    <property type="project" value="InterPro"/>
</dbReference>
<dbReference type="EMBL" id="PSPG01000006">
    <property type="protein sequence ID" value="PXF21639.1"/>
    <property type="molecule type" value="Genomic_DNA"/>
</dbReference>
<proteinExistence type="predicted"/>
<feature type="domain" description="Endonuclease/exonuclease/phosphatase" evidence="1">
    <location>
        <begin position="189"/>
        <end position="450"/>
    </location>
</feature>
<evidence type="ECO:0000313" key="3">
    <source>
        <dbReference type="Proteomes" id="UP000248161"/>
    </source>
</evidence>
<accession>A0A2V3HS73</accession>
<reference evidence="2 3" key="1">
    <citation type="journal article" date="2015" name="Nat. Commun.">
        <title>Genomic and transcriptomic evidence for scavenging of diverse organic compounds by widespread deep-sea archaea.</title>
        <authorList>
            <person name="Li M."/>
            <person name="Baker B.J."/>
            <person name="Anantharaman K."/>
            <person name="Jain S."/>
            <person name="Breier J.A."/>
            <person name="Dick G.J."/>
        </authorList>
    </citation>
    <scope>NUCLEOTIDE SEQUENCE [LARGE SCALE GENOMIC DNA]</scope>
    <source>
        <strain evidence="2">Cayman_51_deep</strain>
    </source>
</reference>